<proteinExistence type="predicted"/>
<protein>
    <recommendedName>
        <fullName evidence="4">Anti-sigma factor</fullName>
    </recommendedName>
</protein>
<evidence type="ECO:0000313" key="3">
    <source>
        <dbReference type="Proteomes" id="UP000193827"/>
    </source>
</evidence>
<evidence type="ECO:0000256" key="1">
    <source>
        <dbReference type="SAM" id="Phobius"/>
    </source>
</evidence>
<feature type="transmembrane region" description="Helical" evidence="1">
    <location>
        <begin position="90"/>
        <end position="109"/>
    </location>
</feature>
<dbReference type="RefSeq" id="WP_085892795.1">
    <property type="nucleotide sequence ID" value="NZ_FWFL01000006.1"/>
</dbReference>
<dbReference type="EMBL" id="FWFL01000006">
    <property type="protein sequence ID" value="SLN49334.1"/>
    <property type="molecule type" value="Genomic_DNA"/>
</dbReference>
<evidence type="ECO:0008006" key="4">
    <source>
        <dbReference type="Google" id="ProtNLM"/>
    </source>
</evidence>
<dbReference type="Proteomes" id="UP000193827">
    <property type="component" value="Unassembled WGS sequence"/>
</dbReference>
<keyword evidence="1" id="KW-0472">Membrane</keyword>
<keyword evidence="1" id="KW-0812">Transmembrane</keyword>
<dbReference type="AlphaFoldDB" id="A0A1Y5SVJ8"/>
<name>A0A1Y5SVJ8_9RHOB</name>
<accession>A0A1Y5SVJ8</accession>
<dbReference type="OrthoDB" id="7743910at2"/>
<evidence type="ECO:0000313" key="2">
    <source>
        <dbReference type="EMBL" id="SLN49334.1"/>
    </source>
</evidence>
<sequence>MSENANQLVSDEMLMAHADGELSDHDTKALDARIARDPDLQARHAVFVATSEALRTALSPGPVPKRLIQAVQNSDIKSGKARTPPLKASFWPVALAATLVVGVGLGWAFQAAMKKGALTGLAEAERVTGTVQTGNSLDLADGARLRAIGTFETARGLCRLMLLAPSSTTKTRFVACRTNTDWQVAFSVSESSEDVFAPASAGSDELIDSFLDSINASPALSFEEERELLLEIKVK</sequence>
<organism evidence="2 3">
    <name type="scientific">Roseovarius litorisediminis</name>
    <dbReference type="NCBI Taxonomy" id="1312363"/>
    <lineage>
        <taxon>Bacteria</taxon>
        <taxon>Pseudomonadati</taxon>
        <taxon>Pseudomonadota</taxon>
        <taxon>Alphaproteobacteria</taxon>
        <taxon>Rhodobacterales</taxon>
        <taxon>Roseobacteraceae</taxon>
        <taxon>Roseovarius</taxon>
    </lineage>
</organism>
<keyword evidence="3" id="KW-1185">Reference proteome</keyword>
<gene>
    <name evidence="2" type="ORF">PEL8287_02572</name>
</gene>
<reference evidence="2 3" key="1">
    <citation type="submission" date="2017-03" db="EMBL/GenBank/DDBJ databases">
        <authorList>
            <person name="Afonso C.L."/>
            <person name="Miller P.J."/>
            <person name="Scott M.A."/>
            <person name="Spackman E."/>
            <person name="Goraichik I."/>
            <person name="Dimitrov K.M."/>
            <person name="Suarez D.L."/>
            <person name="Swayne D.E."/>
        </authorList>
    </citation>
    <scope>NUCLEOTIDE SEQUENCE [LARGE SCALE GENOMIC DNA]</scope>
    <source>
        <strain evidence="2 3">CECT 8287</strain>
    </source>
</reference>
<keyword evidence="1" id="KW-1133">Transmembrane helix</keyword>